<dbReference type="AlphaFoldDB" id="A0A8D5FZI0"/>
<evidence type="ECO:0000313" key="7">
    <source>
        <dbReference type="Proteomes" id="UP000826725"/>
    </source>
</evidence>
<sequence>MSRIKNRDTKPEIIVRSLLHRAGYRFRLHRKDLPGKPDIVLPRYKTIILVHGCFWHRHEGCRYAYYPKTRVDFWQKKFRQNAKRDQKVQNELLKLGWKVCVVWECETRKPEILISKLQQILKG</sequence>
<name>A0A8D5FZI0_9BACT</name>
<dbReference type="PIRSF" id="PIRSF018267">
    <property type="entry name" value="VSR_endonuc"/>
    <property type="match status" value="1"/>
</dbReference>
<protein>
    <submittedName>
        <fullName evidence="6">Very short patch repair endonuclease</fullName>
    </submittedName>
</protein>
<accession>A0A8D5FZI0</accession>
<dbReference type="Pfam" id="PF03852">
    <property type="entry name" value="Vsr"/>
    <property type="match status" value="1"/>
</dbReference>
<dbReference type="GO" id="GO:0004519">
    <property type="term" value="F:endonuclease activity"/>
    <property type="evidence" value="ECO:0007669"/>
    <property type="project" value="UniProtKB-KW"/>
</dbReference>
<keyword evidence="5" id="KW-0234">DNA repair</keyword>
<dbReference type="KEGG" id="dbk:DGMP_34850"/>
<evidence type="ECO:0000256" key="2">
    <source>
        <dbReference type="ARBA" id="ARBA00022759"/>
    </source>
</evidence>
<proteinExistence type="predicted"/>
<dbReference type="CDD" id="cd00221">
    <property type="entry name" value="Vsr"/>
    <property type="match status" value="1"/>
</dbReference>
<dbReference type="InterPro" id="IPR004603">
    <property type="entry name" value="DNA_mismatch_endonuc_vsr"/>
</dbReference>
<gene>
    <name evidence="6" type="ORF">DGMP_34850</name>
</gene>
<evidence type="ECO:0000256" key="4">
    <source>
        <dbReference type="ARBA" id="ARBA00022801"/>
    </source>
</evidence>
<reference evidence="6" key="1">
    <citation type="submission" date="2020-09" db="EMBL/GenBank/DDBJ databases">
        <title>Desulfogranum mesoprofundum gen. nov., sp. nov., a novel mesophilic, sulfate-reducing chemolithoautotroph isolated from a deep-sea hydrothermal vent chimney in the Suiyo Seamount.</title>
        <authorList>
            <person name="Hashimoto Y."/>
            <person name="Nakagawa S."/>
        </authorList>
    </citation>
    <scope>NUCLEOTIDE SEQUENCE</scope>
    <source>
        <strain evidence="6">KT2</strain>
    </source>
</reference>
<dbReference type="GO" id="GO:0016787">
    <property type="term" value="F:hydrolase activity"/>
    <property type="evidence" value="ECO:0007669"/>
    <property type="project" value="UniProtKB-KW"/>
</dbReference>
<keyword evidence="3" id="KW-0227">DNA damage</keyword>
<dbReference type="GO" id="GO:0006298">
    <property type="term" value="P:mismatch repair"/>
    <property type="evidence" value="ECO:0007669"/>
    <property type="project" value="InterPro"/>
</dbReference>
<keyword evidence="7" id="KW-1185">Reference proteome</keyword>
<dbReference type="REBASE" id="502960">
    <property type="entry name" value="V.DbaKT2ORF34830P"/>
</dbReference>
<evidence type="ECO:0000313" key="6">
    <source>
        <dbReference type="EMBL" id="BCL62792.1"/>
    </source>
</evidence>
<keyword evidence="1" id="KW-0540">Nuclease</keyword>
<dbReference type="NCBIfam" id="TIGR00632">
    <property type="entry name" value="vsr"/>
    <property type="match status" value="1"/>
</dbReference>
<dbReference type="EMBL" id="AP024086">
    <property type="protein sequence ID" value="BCL62792.1"/>
    <property type="molecule type" value="Genomic_DNA"/>
</dbReference>
<keyword evidence="2 6" id="KW-0255">Endonuclease</keyword>
<keyword evidence="4" id="KW-0378">Hydrolase</keyword>
<dbReference type="Proteomes" id="UP000826725">
    <property type="component" value="Chromosome"/>
</dbReference>
<evidence type="ECO:0000256" key="5">
    <source>
        <dbReference type="ARBA" id="ARBA00023204"/>
    </source>
</evidence>
<organism evidence="6 7">
    <name type="scientific">Desulfomarina profundi</name>
    <dbReference type="NCBI Taxonomy" id="2772557"/>
    <lineage>
        <taxon>Bacteria</taxon>
        <taxon>Pseudomonadati</taxon>
        <taxon>Thermodesulfobacteriota</taxon>
        <taxon>Desulfobulbia</taxon>
        <taxon>Desulfobulbales</taxon>
        <taxon>Desulfobulbaceae</taxon>
        <taxon>Desulfomarina</taxon>
    </lineage>
</organism>
<evidence type="ECO:0000256" key="1">
    <source>
        <dbReference type="ARBA" id="ARBA00022722"/>
    </source>
</evidence>
<evidence type="ECO:0000256" key="3">
    <source>
        <dbReference type="ARBA" id="ARBA00022763"/>
    </source>
</evidence>